<organism evidence="1 2">
    <name type="scientific">Rangifer tarandus platyrhynchus</name>
    <name type="common">Svalbard reindeer</name>
    <dbReference type="NCBI Taxonomy" id="3082113"/>
    <lineage>
        <taxon>Eukaryota</taxon>
        <taxon>Metazoa</taxon>
        <taxon>Chordata</taxon>
        <taxon>Craniata</taxon>
        <taxon>Vertebrata</taxon>
        <taxon>Euteleostomi</taxon>
        <taxon>Mammalia</taxon>
        <taxon>Eutheria</taxon>
        <taxon>Laurasiatheria</taxon>
        <taxon>Artiodactyla</taxon>
        <taxon>Ruminantia</taxon>
        <taxon>Pecora</taxon>
        <taxon>Cervidae</taxon>
        <taxon>Odocoileinae</taxon>
        <taxon>Rangifer</taxon>
    </lineage>
</organism>
<proteinExistence type="predicted"/>
<sequence>MPLSLSATPHAFLGIRKEAASGLTHHKVNLQVWGQTAEKAGKCPLHCWLPLLPSWCERYHRRLFTESVSLELCMCVCARTHSCVGNRVVLSSTPASLLPESGESSTTLSGVYFLCFTKAPGGRDPPSQPQPFSFSSVLKPLSHSLTPDLPNHLFT</sequence>
<name>A0ABN8ZET4_RANTA</name>
<gene>
    <name evidence="1" type="ORF">MRATA1EN1_LOCUS19678</name>
</gene>
<evidence type="ECO:0000313" key="2">
    <source>
        <dbReference type="Proteomes" id="UP001176941"/>
    </source>
</evidence>
<reference evidence="1" key="1">
    <citation type="submission" date="2023-04" db="EMBL/GenBank/DDBJ databases">
        <authorList>
            <consortium name="ELIXIR-Norway"/>
        </authorList>
    </citation>
    <scope>NUCLEOTIDE SEQUENCE [LARGE SCALE GENOMIC DNA]</scope>
</reference>
<evidence type="ECO:0000313" key="1">
    <source>
        <dbReference type="EMBL" id="CAI9170716.1"/>
    </source>
</evidence>
<protein>
    <submittedName>
        <fullName evidence="1">Uncharacterized protein</fullName>
    </submittedName>
</protein>
<dbReference type="Proteomes" id="UP001176941">
    <property type="component" value="Chromosome 3"/>
</dbReference>
<accession>A0ABN8ZET4</accession>
<keyword evidence="2" id="KW-1185">Reference proteome</keyword>
<dbReference type="EMBL" id="OX459939">
    <property type="protein sequence ID" value="CAI9170716.1"/>
    <property type="molecule type" value="Genomic_DNA"/>
</dbReference>